<dbReference type="Pfam" id="PF00496">
    <property type="entry name" value="SBP_bac_5"/>
    <property type="match status" value="1"/>
</dbReference>
<dbReference type="SUPFAM" id="SSF53850">
    <property type="entry name" value="Periplasmic binding protein-like II"/>
    <property type="match status" value="1"/>
</dbReference>
<evidence type="ECO:0000313" key="5">
    <source>
        <dbReference type="Proteomes" id="UP000577707"/>
    </source>
</evidence>
<reference evidence="4 5" key="1">
    <citation type="submission" date="2020-08" db="EMBL/GenBank/DDBJ databases">
        <title>Genomic Encyclopedia of Type Strains, Phase III (KMG-III): the genomes of soil and plant-associated and newly described type strains.</title>
        <authorList>
            <person name="Whitman W."/>
        </authorList>
    </citation>
    <scope>NUCLEOTIDE SEQUENCE [LARGE SCALE GENOMIC DNA]</scope>
    <source>
        <strain evidence="4 5">CECT 3302</strain>
    </source>
</reference>
<dbReference type="RefSeq" id="WP_183550634.1">
    <property type="nucleotide sequence ID" value="NZ_BMQT01000007.1"/>
</dbReference>
<evidence type="ECO:0000256" key="2">
    <source>
        <dbReference type="SAM" id="SignalP"/>
    </source>
</evidence>
<dbReference type="InterPro" id="IPR039424">
    <property type="entry name" value="SBP_5"/>
</dbReference>
<dbReference type="GO" id="GO:0043190">
    <property type="term" value="C:ATP-binding cassette (ABC) transporter complex"/>
    <property type="evidence" value="ECO:0007669"/>
    <property type="project" value="InterPro"/>
</dbReference>
<dbReference type="InterPro" id="IPR030678">
    <property type="entry name" value="Peptide/Ni-bd"/>
</dbReference>
<feature type="region of interest" description="Disordered" evidence="1">
    <location>
        <begin position="26"/>
        <end position="57"/>
    </location>
</feature>
<evidence type="ECO:0000313" key="4">
    <source>
        <dbReference type="EMBL" id="MBB3091783.1"/>
    </source>
</evidence>
<dbReference type="PIRSF" id="PIRSF002741">
    <property type="entry name" value="MppA"/>
    <property type="match status" value="1"/>
</dbReference>
<comment type="caution">
    <text evidence="4">The sequence shown here is derived from an EMBL/GenBank/DDBJ whole genome shotgun (WGS) entry which is preliminary data.</text>
</comment>
<feature type="domain" description="Solute-binding protein family 5" evidence="3">
    <location>
        <begin position="112"/>
        <end position="504"/>
    </location>
</feature>
<dbReference type="GO" id="GO:0042597">
    <property type="term" value="C:periplasmic space"/>
    <property type="evidence" value="ECO:0007669"/>
    <property type="project" value="UniProtKB-ARBA"/>
</dbReference>
<dbReference type="PANTHER" id="PTHR30290:SF83">
    <property type="entry name" value="ABC TRANSPORTER SUBSTRATE-BINDING PROTEIN"/>
    <property type="match status" value="1"/>
</dbReference>
<sequence length="593" mass="65152">MRFKTPLVGITAGGLMLALAACGSTGGPAEDTKIDNEKAGAAGSGRDPDAKGPVEIKGAKEGGSINVISSTELQTMDPRNAYYASTIAIHGAFLSRTLTQYKYDEESDSMVLVPDLAKDLGTPNEDYTEWTFNLREGIKDENGDEVTASSIERTVEASMDVDTYGDFPGNYLIDFLVGGDQVKDGKAEPQGVDIDGVEATDDHTLVFKTTKPFADLPAYAYFPLFTPTPEGADPATYEDKIVSTGPYKVKEYVRSKKLVLERNPNWDAETDPARTAYPDEYVFDFMLDTNKVDARMLADKGSDQTTMTMDDINAENYPKFKSEAEDRIVTGSSPLTAYLAPDYTKVTDIQIRKAIGLAFPYQEFYRTAGYIEGLTANPANTIMPPGTPGYQTYDNPLGVEPGTTDPEAAKKLLEEAGAVGYELKFAWSKDDPDGIWPKLKDLYTDAFTKAGFKVTSVNVPDAKFSDFQRDPEADINVRSYHSMGWFSDWPSGGSWFPPLLTTVDWKSTGSYGSNRAKFSEPEVDKKVEEILAMPIEDQPKAWGELDQHVMETYYPWVVTYQGGSVQSHGSKIGGHKIDNTMGGPTYKQLHVLQ</sequence>
<gene>
    <name evidence="4" type="ORF">FHS12_004759</name>
</gene>
<feature type="compositionally biased region" description="Basic and acidic residues" evidence="1">
    <location>
        <begin position="46"/>
        <end position="57"/>
    </location>
</feature>
<dbReference type="InterPro" id="IPR000914">
    <property type="entry name" value="SBP_5_dom"/>
</dbReference>
<dbReference type="GO" id="GO:1904680">
    <property type="term" value="F:peptide transmembrane transporter activity"/>
    <property type="evidence" value="ECO:0007669"/>
    <property type="project" value="TreeGrafter"/>
</dbReference>
<feature type="chain" id="PRO_5038474640" evidence="2">
    <location>
        <begin position="21"/>
        <end position="593"/>
    </location>
</feature>
<protein>
    <submittedName>
        <fullName evidence="4">Peptide/nickel transport system substrate-binding protein</fullName>
    </submittedName>
</protein>
<dbReference type="PROSITE" id="PS51257">
    <property type="entry name" value="PROKAR_LIPOPROTEIN"/>
    <property type="match status" value="1"/>
</dbReference>
<proteinExistence type="predicted"/>
<dbReference type="Gene3D" id="3.10.105.10">
    <property type="entry name" value="Dipeptide-binding Protein, Domain 3"/>
    <property type="match status" value="1"/>
</dbReference>
<evidence type="ECO:0000259" key="3">
    <source>
        <dbReference type="Pfam" id="PF00496"/>
    </source>
</evidence>
<dbReference type="Gene3D" id="3.40.190.10">
    <property type="entry name" value="Periplasmic binding protein-like II"/>
    <property type="match status" value="1"/>
</dbReference>
<dbReference type="GO" id="GO:0015833">
    <property type="term" value="P:peptide transport"/>
    <property type="evidence" value="ECO:0007669"/>
    <property type="project" value="TreeGrafter"/>
</dbReference>
<dbReference type="PANTHER" id="PTHR30290">
    <property type="entry name" value="PERIPLASMIC BINDING COMPONENT OF ABC TRANSPORTER"/>
    <property type="match status" value="1"/>
</dbReference>
<dbReference type="EMBL" id="JACHXG010000013">
    <property type="protein sequence ID" value="MBB3091783.1"/>
    <property type="molecule type" value="Genomic_DNA"/>
</dbReference>
<keyword evidence="2" id="KW-0732">Signal</keyword>
<feature type="signal peptide" evidence="2">
    <location>
        <begin position="1"/>
        <end position="20"/>
    </location>
</feature>
<dbReference type="Proteomes" id="UP000577707">
    <property type="component" value="Unassembled WGS sequence"/>
</dbReference>
<organism evidence="4 5">
    <name type="scientific">Nocardioides albus</name>
    <dbReference type="NCBI Taxonomy" id="1841"/>
    <lineage>
        <taxon>Bacteria</taxon>
        <taxon>Bacillati</taxon>
        <taxon>Actinomycetota</taxon>
        <taxon>Actinomycetes</taxon>
        <taxon>Propionibacteriales</taxon>
        <taxon>Nocardioidaceae</taxon>
        <taxon>Nocardioides</taxon>
    </lineage>
</organism>
<name>A0A7W5A8R7_9ACTN</name>
<accession>A0A7W5A8R7</accession>
<dbReference type="AlphaFoldDB" id="A0A7W5A8R7"/>
<keyword evidence="5" id="KW-1185">Reference proteome</keyword>
<evidence type="ECO:0000256" key="1">
    <source>
        <dbReference type="SAM" id="MobiDB-lite"/>
    </source>
</evidence>